<feature type="transmembrane region" description="Helical" evidence="1">
    <location>
        <begin position="230"/>
        <end position="248"/>
    </location>
</feature>
<feature type="transmembrane region" description="Helical" evidence="1">
    <location>
        <begin position="115"/>
        <end position="142"/>
    </location>
</feature>
<protein>
    <recommendedName>
        <fullName evidence="4">Beta-carotene 15,15'-monooxygenase</fullName>
    </recommendedName>
</protein>
<feature type="transmembrane region" description="Helical" evidence="1">
    <location>
        <begin position="149"/>
        <end position="170"/>
    </location>
</feature>
<evidence type="ECO:0008006" key="4">
    <source>
        <dbReference type="Google" id="ProtNLM"/>
    </source>
</evidence>
<evidence type="ECO:0000313" key="3">
    <source>
        <dbReference type="Proteomes" id="UP000708576"/>
    </source>
</evidence>
<comment type="caution">
    <text evidence="2">The sequence shown here is derived from an EMBL/GenBank/DDBJ whole genome shotgun (WGS) entry which is preliminary data.</text>
</comment>
<feature type="transmembrane region" description="Helical" evidence="1">
    <location>
        <begin position="20"/>
        <end position="45"/>
    </location>
</feature>
<gene>
    <name evidence="2" type="ORF">KEM10_08550</name>
</gene>
<feature type="transmembrane region" description="Helical" evidence="1">
    <location>
        <begin position="254"/>
        <end position="270"/>
    </location>
</feature>
<keyword evidence="1" id="KW-0812">Transmembrane</keyword>
<evidence type="ECO:0000256" key="1">
    <source>
        <dbReference type="SAM" id="Phobius"/>
    </source>
</evidence>
<keyword evidence="1" id="KW-1133">Transmembrane helix</keyword>
<feature type="transmembrane region" description="Helical" evidence="1">
    <location>
        <begin position="277"/>
        <end position="296"/>
    </location>
</feature>
<keyword evidence="1" id="KW-0472">Membrane</keyword>
<reference evidence="2 3" key="1">
    <citation type="journal article" date="2015" name="Int. J. Syst. Evol. Microbiol.">
        <title>Carboxylicivirga linearis sp. nov., isolated from a sea cucumber culture pond.</title>
        <authorList>
            <person name="Wang F.Q."/>
            <person name="Zhou Y.X."/>
            <person name="Lin X.Z."/>
            <person name="Chen G.J."/>
            <person name="Du Z.J."/>
        </authorList>
    </citation>
    <scope>NUCLEOTIDE SEQUENCE [LARGE SCALE GENOMIC DNA]</scope>
    <source>
        <strain evidence="2 3">FB218</strain>
    </source>
</reference>
<evidence type="ECO:0000313" key="2">
    <source>
        <dbReference type="EMBL" id="MBS2098329.1"/>
    </source>
</evidence>
<keyword evidence="3" id="KW-1185">Reference proteome</keyword>
<organism evidence="2 3">
    <name type="scientific">Carboxylicivirga linearis</name>
    <dbReference type="NCBI Taxonomy" id="1628157"/>
    <lineage>
        <taxon>Bacteria</taxon>
        <taxon>Pseudomonadati</taxon>
        <taxon>Bacteroidota</taxon>
        <taxon>Bacteroidia</taxon>
        <taxon>Marinilabiliales</taxon>
        <taxon>Marinilabiliaceae</taxon>
        <taxon>Carboxylicivirga</taxon>
    </lineage>
</organism>
<name>A0ABS5JTY0_9BACT</name>
<accession>A0ABS5JTY0</accession>
<feature type="transmembrane region" description="Helical" evidence="1">
    <location>
        <begin position="200"/>
        <end position="218"/>
    </location>
</feature>
<dbReference type="EMBL" id="JAGUCO010000004">
    <property type="protein sequence ID" value="MBS2098329.1"/>
    <property type="molecule type" value="Genomic_DNA"/>
</dbReference>
<dbReference type="RefSeq" id="WP_212215572.1">
    <property type="nucleotide sequence ID" value="NZ_JAGUCO010000004.1"/>
</dbReference>
<feature type="transmembrane region" description="Helical" evidence="1">
    <location>
        <begin position="66"/>
        <end position="95"/>
    </location>
</feature>
<proteinExistence type="predicted"/>
<dbReference type="Proteomes" id="UP000708576">
    <property type="component" value="Unassembled WGS sequence"/>
</dbReference>
<sequence length="297" mass="33930">MGPQTSAFPFDETPMPLWSLLLGALKGNHFLSTLISMLITLVMMLGVNRIVNRFGLSNNQTAMPGYLYLFLVSGYLMAQQLHPVWFFTPLLLLSIERLFSGGPHRKPMAWCFESTFWLSVGSLFYAKGIYFLILIWMIMFILRLFSFRAILASVLGAILPYIFAFGYYFLIDKFTWFADLAIENFVSPVAFFSHTIYSQVYNGIVIFMVFLAILAVVRIMPMVKIITRKYFRIFIWLIVLGIIAALTPYYSLEVVPILAIGAAIVLSRFLNAIRKTIIQEVLFVLLFVLTLAAQFLI</sequence>